<dbReference type="GO" id="GO:0016747">
    <property type="term" value="F:acyltransferase activity, transferring groups other than amino-acyl groups"/>
    <property type="evidence" value="ECO:0007669"/>
    <property type="project" value="InterPro"/>
</dbReference>
<proteinExistence type="predicted"/>
<sequence>MKKIQLRSALVDDIRILQQIYRQTIDSACRADYDESQRTAWKRTAENGQRWIDAINGQYFQVAEIDGEIAGFGSLLNAVHIDFMYTASDFLGKGVAKQIYARLESRAVEAGTGTLTSDVSKTAAPFFKHLGFVVIRENINVIDGIEIRNYRMEKVLVPPSGTQ</sequence>
<evidence type="ECO:0000313" key="2">
    <source>
        <dbReference type="EMBL" id="XCH23561.1"/>
    </source>
</evidence>
<dbReference type="AlphaFoldDB" id="A0AAU8FJ05"/>
<dbReference type="Gene3D" id="3.40.630.30">
    <property type="match status" value="1"/>
</dbReference>
<dbReference type="EMBL" id="CP159289">
    <property type="protein sequence ID" value="XCH23561.1"/>
    <property type="molecule type" value="Genomic_DNA"/>
</dbReference>
<keyword evidence="2" id="KW-0012">Acyltransferase</keyword>
<dbReference type="PROSITE" id="PS51186">
    <property type="entry name" value="GNAT"/>
    <property type="match status" value="1"/>
</dbReference>
<dbReference type="CDD" id="cd04301">
    <property type="entry name" value="NAT_SF"/>
    <property type="match status" value="1"/>
</dbReference>
<dbReference type="Pfam" id="PF13673">
    <property type="entry name" value="Acetyltransf_10"/>
    <property type="match status" value="1"/>
</dbReference>
<reference evidence="2" key="1">
    <citation type="submission" date="2024-06" db="EMBL/GenBank/DDBJ databases">
        <title>Sequencing and assembly of the genome of Dyadobacter sp. strain 676, a symbiont of Cyamopsis tetragonoloba.</title>
        <authorList>
            <person name="Guro P."/>
            <person name="Sazanova A."/>
            <person name="Kuznetsova I."/>
            <person name="Belimov A."/>
            <person name="Safronova V."/>
        </authorList>
    </citation>
    <scope>NUCLEOTIDE SEQUENCE</scope>
    <source>
        <strain evidence="2">676</strain>
    </source>
</reference>
<dbReference type="InterPro" id="IPR016181">
    <property type="entry name" value="Acyl_CoA_acyltransferase"/>
</dbReference>
<dbReference type="SUPFAM" id="SSF55729">
    <property type="entry name" value="Acyl-CoA N-acyltransferases (Nat)"/>
    <property type="match status" value="1"/>
</dbReference>
<protein>
    <submittedName>
        <fullName evidence="2">GNAT family N-acetyltransferase</fullName>
        <ecNumber evidence="2">2.3.1.-</ecNumber>
    </submittedName>
</protein>
<dbReference type="PANTHER" id="PTHR43451">
    <property type="entry name" value="ACETYLTRANSFERASE (GNAT) FAMILY PROTEIN"/>
    <property type="match status" value="1"/>
</dbReference>
<feature type="domain" description="N-acetyltransferase" evidence="1">
    <location>
        <begin position="4"/>
        <end position="157"/>
    </location>
</feature>
<organism evidence="2">
    <name type="scientific">Dyadobacter sp. 676</name>
    <dbReference type="NCBI Taxonomy" id="3088362"/>
    <lineage>
        <taxon>Bacteria</taxon>
        <taxon>Pseudomonadati</taxon>
        <taxon>Bacteroidota</taxon>
        <taxon>Cytophagia</taxon>
        <taxon>Cytophagales</taxon>
        <taxon>Spirosomataceae</taxon>
        <taxon>Dyadobacter</taxon>
    </lineage>
</organism>
<dbReference type="RefSeq" id="WP_353718885.1">
    <property type="nucleotide sequence ID" value="NZ_CP159289.1"/>
</dbReference>
<dbReference type="InterPro" id="IPR052564">
    <property type="entry name" value="N-acetyltrans/Recomb-assoc"/>
</dbReference>
<keyword evidence="2" id="KW-0808">Transferase</keyword>
<dbReference type="EC" id="2.3.1.-" evidence="2"/>
<dbReference type="InterPro" id="IPR000182">
    <property type="entry name" value="GNAT_dom"/>
</dbReference>
<name>A0AAU8FJ05_9BACT</name>
<evidence type="ECO:0000259" key="1">
    <source>
        <dbReference type="PROSITE" id="PS51186"/>
    </source>
</evidence>
<dbReference type="PANTHER" id="PTHR43451:SF1">
    <property type="entry name" value="ACETYLTRANSFERASE"/>
    <property type="match status" value="1"/>
</dbReference>
<gene>
    <name evidence="2" type="ORF">ABV298_25145</name>
</gene>
<accession>A0AAU8FJ05</accession>